<evidence type="ECO:0000313" key="9">
    <source>
        <dbReference type="Proteomes" id="UP000431269"/>
    </source>
</evidence>
<dbReference type="InterPro" id="IPR011701">
    <property type="entry name" value="MFS"/>
</dbReference>
<sequence length="396" mass="40202">MGSRGSLAALVGVVLIGMTGFGIFLPIFPFLALELDATPTATTIAMGAYSLGQLMSSPFWGRLSDKVGRKPILIAGLIGGVFSYLWIARAGSVEELGAARLFGGLMAGNIGAAFAAAADLSDDRTRARNMGLLGAAVGFAFIAGPALGAFLIGAEPTRAEFARVCIISAALAAAAALVALLLFRETLPAHARTQSEHDRPRRVAMLMSRPALTRFVGVMFLMIAAQALMETTFGLWADIELSWGPREVGWTLAALGFGAVLLQGGGAGAASRAIGERMTLLIGLVLFAAGLGGLSVSHEPATMAASLTALVIGLGLATPALNALIAAQAAETERGAVMGLSQSASALGRVAGPLGAGAIFDVWGSGAPFAAAALLILAALFVALTEPAKEAFGRTP</sequence>
<dbReference type="InterPro" id="IPR036259">
    <property type="entry name" value="MFS_trans_sf"/>
</dbReference>
<accession>A0A6I6MJL8</accession>
<feature type="transmembrane region" description="Helical" evidence="6">
    <location>
        <begin position="40"/>
        <end position="60"/>
    </location>
</feature>
<evidence type="ECO:0000313" key="8">
    <source>
        <dbReference type="EMBL" id="QGZ93246.1"/>
    </source>
</evidence>
<dbReference type="GO" id="GO:0016020">
    <property type="term" value="C:membrane"/>
    <property type="evidence" value="ECO:0007669"/>
    <property type="project" value="UniProtKB-SubCell"/>
</dbReference>
<comment type="subcellular location">
    <subcellularLocation>
        <location evidence="1">Membrane</location>
        <topology evidence="1">Multi-pass membrane protein</topology>
    </subcellularLocation>
</comment>
<keyword evidence="3 6" id="KW-0812">Transmembrane</keyword>
<keyword evidence="4 6" id="KW-1133">Transmembrane helix</keyword>
<dbReference type="KEGG" id="tsv:DSM104635_00053"/>
<feature type="transmembrane region" description="Helical" evidence="6">
    <location>
        <begin position="303"/>
        <end position="325"/>
    </location>
</feature>
<protein>
    <submittedName>
        <fullName evidence="8">Metal-tetracycline/H(+) antiporter</fullName>
    </submittedName>
</protein>
<feature type="transmembrane region" description="Helical" evidence="6">
    <location>
        <begin position="366"/>
        <end position="384"/>
    </location>
</feature>
<evidence type="ECO:0000256" key="1">
    <source>
        <dbReference type="ARBA" id="ARBA00004141"/>
    </source>
</evidence>
<dbReference type="InterPro" id="IPR020846">
    <property type="entry name" value="MFS_dom"/>
</dbReference>
<organism evidence="8 9">
    <name type="scientific">Terricaulis silvestris</name>
    <dbReference type="NCBI Taxonomy" id="2686094"/>
    <lineage>
        <taxon>Bacteria</taxon>
        <taxon>Pseudomonadati</taxon>
        <taxon>Pseudomonadota</taxon>
        <taxon>Alphaproteobacteria</taxon>
        <taxon>Caulobacterales</taxon>
        <taxon>Caulobacteraceae</taxon>
        <taxon>Terricaulis</taxon>
    </lineage>
</organism>
<evidence type="ECO:0000256" key="4">
    <source>
        <dbReference type="ARBA" id="ARBA00022989"/>
    </source>
</evidence>
<feature type="transmembrane region" description="Helical" evidence="6">
    <location>
        <begin position="249"/>
        <end position="271"/>
    </location>
</feature>
<feature type="transmembrane region" description="Helical" evidence="6">
    <location>
        <begin position="278"/>
        <end position="297"/>
    </location>
</feature>
<dbReference type="GO" id="GO:0022857">
    <property type="term" value="F:transmembrane transporter activity"/>
    <property type="evidence" value="ECO:0007669"/>
    <property type="project" value="InterPro"/>
</dbReference>
<evidence type="ECO:0000256" key="5">
    <source>
        <dbReference type="ARBA" id="ARBA00023136"/>
    </source>
</evidence>
<gene>
    <name evidence="8" type="primary">tetA_1</name>
    <name evidence="8" type="ORF">DSM104635_00053</name>
</gene>
<dbReference type="InterPro" id="IPR001958">
    <property type="entry name" value="Tet-R_TetA/multi-R_MdtG-like"/>
</dbReference>
<evidence type="ECO:0000256" key="6">
    <source>
        <dbReference type="SAM" id="Phobius"/>
    </source>
</evidence>
<feature type="transmembrane region" description="Helical" evidence="6">
    <location>
        <begin position="101"/>
        <end position="120"/>
    </location>
</feature>
<proteinExistence type="predicted"/>
<keyword evidence="9" id="KW-1185">Reference proteome</keyword>
<feature type="transmembrane region" description="Helical" evidence="6">
    <location>
        <begin position="160"/>
        <end position="183"/>
    </location>
</feature>
<dbReference type="CDD" id="cd17330">
    <property type="entry name" value="MFS_SLC46_TetA_like"/>
    <property type="match status" value="1"/>
</dbReference>
<dbReference type="PROSITE" id="PS50850">
    <property type="entry name" value="MFS"/>
    <property type="match status" value="1"/>
</dbReference>
<feature type="domain" description="Major facilitator superfamily (MFS) profile" evidence="7">
    <location>
        <begin position="5"/>
        <end position="390"/>
    </location>
</feature>
<name>A0A6I6MJL8_9CAUL</name>
<dbReference type="SUPFAM" id="SSF103473">
    <property type="entry name" value="MFS general substrate transporter"/>
    <property type="match status" value="1"/>
</dbReference>
<dbReference type="Gene3D" id="1.20.1250.20">
    <property type="entry name" value="MFS general substrate transporter like domains"/>
    <property type="match status" value="1"/>
</dbReference>
<keyword evidence="5 6" id="KW-0472">Membrane</keyword>
<dbReference type="PANTHER" id="PTHR23504">
    <property type="entry name" value="MAJOR FACILITATOR SUPERFAMILY DOMAIN-CONTAINING PROTEIN 10"/>
    <property type="match status" value="1"/>
</dbReference>
<dbReference type="Proteomes" id="UP000431269">
    <property type="component" value="Chromosome"/>
</dbReference>
<feature type="transmembrane region" description="Helical" evidence="6">
    <location>
        <begin position="7"/>
        <end position="28"/>
    </location>
</feature>
<dbReference type="AlphaFoldDB" id="A0A6I6MJL8"/>
<feature type="transmembrane region" description="Helical" evidence="6">
    <location>
        <begin position="72"/>
        <end position="89"/>
    </location>
</feature>
<dbReference type="Pfam" id="PF07690">
    <property type="entry name" value="MFS_1"/>
    <property type="match status" value="1"/>
</dbReference>
<dbReference type="PANTHER" id="PTHR23504:SF15">
    <property type="entry name" value="MAJOR FACILITATOR SUPERFAMILY (MFS) PROFILE DOMAIN-CONTAINING PROTEIN"/>
    <property type="match status" value="1"/>
</dbReference>
<evidence type="ECO:0000256" key="3">
    <source>
        <dbReference type="ARBA" id="ARBA00022692"/>
    </source>
</evidence>
<evidence type="ECO:0000259" key="7">
    <source>
        <dbReference type="PROSITE" id="PS50850"/>
    </source>
</evidence>
<evidence type="ECO:0000256" key="2">
    <source>
        <dbReference type="ARBA" id="ARBA00022448"/>
    </source>
</evidence>
<feature type="transmembrane region" description="Helical" evidence="6">
    <location>
        <begin position="211"/>
        <end position="229"/>
    </location>
</feature>
<dbReference type="PRINTS" id="PR01035">
    <property type="entry name" value="TCRTETA"/>
</dbReference>
<keyword evidence="2" id="KW-0813">Transport</keyword>
<feature type="transmembrane region" description="Helical" evidence="6">
    <location>
        <begin position="132"/>
        <end position="154"/>
    </location>
</feature>
<reference evidence="9" key="1">
    <citation type="submission" date="2019-12" db="EMBL/GenBank/DDBJ databases">
        <title>Complete genome of Terracaulis silvestris 0127_4.</title>
        <authorList>
            <person name="Vieira S."/>
            <person name="Riedel T."/>
            <person name="Sproer C."/>
            <person name="Pascual J."/>
            <person name="Boedeker C."/>
            <person name="Overmann J."/>
        </authorList>
    </citation>
    <scope>NUCLEOTIDE SEQUENCE [LARGE SCALE GENOMIC DNA]</scope>
    <source>
        <strain evidence="9">0127_4</strain>
    </source>
</reference>
<dbReference type="EMBL" id="CP047045">
    <property type="protein sequence ID" value="QGZ93246.1"/>
    <property type="molecule type" value="Genomic_DNA"/>
</dbReference>